<feature type="compositionally biased region" description="Low complexity" evidence="1">
    <location>
        <begin position="19"/>
        <end position="34"/>
    </location>
</feature>
<gene>
    <name evidence="2" type="ORF">CDD82_16</name>
</gene>
<dbReference type="AlphaFoldDB" id="A0A2C5ZUY8"/>
<dbReference type="EMBL" id="NJEU01000001">
    <property type="protein sequence ID" value="PHH83826.1"/>
    <property type="molecule type" value="Genomic_DNA"/>
</dbReference>
<sequence length="460" mass="50807">MASESRASKRKRHEPPQPDAQQPDAPLQAAAASSRPRKRPTKVASDQSQRPQQLAPPRTVKQRAATRQDAQNKASPHGRKETRHDARLHSPTPTTRRRPARQTPQNQAAQNAKLPPARHSKRCRDQSDEQTDKQSTKRRRKPLHAKLPSSIGRRGIPQPSAAPRLQTAHGHQAAEHHAAGDQAAPRSPPRPFPHLAPRIHRLRHSTIEAKWSPLTTPSLDAVSSMLHLAHRPILQRISNTHQRSHLALAALRLVTHRISRKISRGLPFPPASMPASAVPNPQAQTASRHDSDGGRRAELNLETVLDAEAALEAQLQPAAHAVEALRREKEHMQIQLEKDYQALQTLEADARAHARGQRDLLTKAHPLVSVAKRPEKRPHDAGTVASKTSCGGLFTEILDSNDKDLNPLALQLSQHVESLSANLRPVDGVVPQLARSRAALQAVLLRHLSPDQYERVLLAQ</sequence>
<organism evidence="2 3">
    <name type="scientific">Ophiocordyceps australis</name>
    <dbReference type="NCBI Taxonomy" id="1399860"/>
    <lineage>
        <taxon>Eukaryota</taxon>
        <taxon>Fungi</taxon>
        <taxon>Dikarya</taxon>
        <taxon>Ascomycota</taxon>
        <taxon>Pezizomycotina</taxon>
        <taxon>Sordariomycetes</taxon>
        <taxon>Hypocreomycetidae</taxon>
        <taxon>Hypocreales</taxon>
        <taxon>Ophiocordycipitaceae</taxon>
        <taxon>Ophiocordyceps</taxon>
    </lineage>
</organism>
<evidence type="ECO:0000256" key="1">
    <source>
        <dbReference type="SAM" id="MobiDB-lite"/>
    </source>
</evidence>
<evidence type="ECO:0000313" key="3">
    <source>
        <dbReference type="Proteomes" id="UP000224854"/>
    </source>
</evidence>
<dbReference type="InterPro" id="IPR025212">
    <property type="entry name" value="CAD_CENP-Q"/>
</dbReference>
<keyword evidence="3" id="KW-1185">Reference proteome</keyword>
<dbReference type="Proteomes" id="UP000224854">
    <property type="component" value="Unassembled WGS sequence"/>
</dbReference>
<evidence type="ECO:0008006" key="4">
    <source>
        <dbReference type="Google" id="ProtNLM"/>
    </source>
</evidence>
<comment type="caution">
    <text evidence="2">The sequence shown here is derived from an EMBL/GenBank/DDBJ whole genome shotgun (WGS) entry which is preliminary data.</text>
</comment>
<protein>
    <recommendedName>
        <fullName evidence="4">Kinetochore protein fta7</fullName>
    </recommendedName>
</protein>
<feature type="region of interest" description="Disordered" evidence="1">
    <location>
        <begin position="1"/>
        <end position="196"/>
    </location>
</feature>
<name>A0A2C5ZUY8_9HYPO</name>
<evidence type="ECO:0000313" key="2">
    <source>
        <dbReference type="EMBL" id="PHH83826.1"/>
    </source>
</evidence>
<feature type="region of interest" description="Disordered" evidence="1">
    <location>
        <begin position="266"/>
        <end position="294"/>
    </location>
</feature>
<accession>A0A2C5ZUY8</accession>
<reference evidence="2 3" key="1">
    <citation type="submission" date="2017-06" db="EMBL/GenBank/DDBJ databases">
        <title>Ant-infecting Ophiocordyceps genomes reveal a high diversity of potential behavioral manipulation genes and a possible major role for enterotoxins.</title>
        <authorList>
            <person name="De Bekker C."/>
            <person name="Evans H.C."/>
            <person name="Brachmann A."/>
            <person name="Hughes D.P."/>
        </authorList>
    </citation>
    <scope>NUCLEOTIDE SEQUENCE [LARGE SCALE GENOMIC DNA]</scope>
    <source>
        <strain evidence="2 3">1348a</strain>
    </source>
</reference>
<feature type="compositionally biased region" description="Low complexity" evidence="1">
    <location>
        <begin position="101"/>
        <end position="112"/>
    </location>
</feature>
<dbReference type="OrthoDB" id="2420947at2759"/>
<feature type="compositionally biased region" description="Basic and acidic residues" evidence="1">
    <location>
        <begin position="123"/>
        <end position="135"/>
    </location>
</feature>
<dbReference type="Pfam" id="PF13094">
    <property type="entry name" value="CENP-Q"/>
    <property type="match status" value="1"/>
</dbReference>
<feature type="compositionally biased region" description="Basic and acidic residues" evidence="1">
    <location>
        <begin position="78"/>
        <end position="88"/>
    </location>
</feature>
<proteinExistence type="predicted"/>